<dbReference type="FunFam" id="3.40.50.720:FF:000047">
    <property type="entry name" value="NADP-dependent L-serine/L-allo-threonine dehydrogenase"/>
    <property type="match status" value="1"/>
</dbReference>
<dbReference type="PANTHER" id="PTHR43115:SF4">
    <property type="entry name" value="DEHYDROGENASE_REDUCTASE SDR FAMILY MEMBER 11"/>
    <property type="match status" value="1"/>
</dbReference>
<dbReference type="PRINTS" id="PR00081">
    <property type="entry name" value="GDHRDH"/>
</dbReference>
<keyword evidence="5" id="KW-1185">Reference proteome</keyword>
<evidence type="ECO:0000256" key="3">
    <source>
        <dbReference type="RuleBase" id="RU000363"/>
    </source>
</evidence>
<keyword evidence="2" id="KW-0560">Oxidoreductase</keyword>
<dbReference type="EMBL" id="KQ414736">
    <property type="protein sequence ID" value="KOC62105.1"/>
    <property type="molecule type" value="Genomic_DNA"/>
</dbReference>
<dbReference type="Pfam" id="PF00106">
    <property type="entry name" value="adh_short"/>
    <property type="match status" value="1"/>
</dbReference>
<dbReference type="Gene3D" id="3.40.50.720">
    <property type="entry name" value="NAD(P)-binding Rossmann-like Domain"/>
    <property type="match status" value="1"/>
</dbReference>
<dbReference type="InterPro" id="IPR020904">
    <property type="entry name" value="Sc_DH/Rdtase_CS"/>
</dbReference>
<sequence>MDRWAGKVAVVTGASAGIGAAIVKQLVSHGMVVAGLARRVEKIKELEQGLEECSGKLYAVECDVSKEESVISAFAWVQENLGPVNVLVNNAGMTKESSLIDGNLEDWRAVFDVNVFGLCLCTKEAVRAMKETGEEGVIINVNSLAGERVPFIPGFSVYPASKRAIVALAQTLRHELTGTKIRVTGISPGLVATELMVSYSTYSEEALASFPTLDPEDVASAAVYILTSAPHVVIQDIVLRPLGESW</sequence>
<proteinExistence type="inferred from homology"/>
<dbReference type="SUPFAM" id="SSF51735">
    <property type="entry name" value="NAD(P)-binding Rossmann-fold domains"/>
    <property type="match status" value="1"/>
</dbReference>
<evidence type="ECO:0000256" key="1">
    <source>
        <dbReference type="ARBA" id="ARBA00006484"/>
    </source>
</evidence>
<accession>A0A0L7QU05</accession>
<comment type="similarity">
    <text evidence="1 3">Belongs to the short-chain dehydrogenases/reductases (SDR) family.</text>
</comment>
<protein>
    <submittedName>
        <fullName evidence="4">Dehydrogenase/reductase SDR family member 11</fullName>
    </submittedName>
</protein>
<dbReference type="STRING" id="597456.A0A0L7QU05"/>
<gene>
    <name evidence="4" type="ORF">WH47_05197</name>
</gene>
<dbReference type="AlphaFoldDB" id="A0A0L7QU05"/>
<name>A0A0L7QU05_9HYME</name>
<evidence type="ECO:0000256" key="2">
    <source>
        <dbReference type="ARBA" id="ARBA00023002"/>
    </source>
</evidence>
<dbReference type="PANTHER" id="PTHR43115">
    <property type="entry name" value="DEHYDROGENASE/REDUCTASE SDR FAMILY MEMBER 11"/>
    <property type="match status" value="1"/>
</dbReference>
<dbReference type="PROSITE" id="PS00061">
    <property type="entry name" value="ADH_SHORT"/>
    <property type="match status" value="1"/>
</dbReference>
<dbReference type="PRINTS" id="PR00080">
    <property type="entry name" value="SDRFAMILY"/>
</dbReference>
<dbReference type="InterPro" id="IPR036291">
    <property type="entry name" value="NAD(P)-bd_dom_sf"/>
</dbReference>
<evidence type="ECO:0000313" key="5">
    <source>
        <dbReference type="Proteomes" id="UP000053825"/>
    </source>
</evidence>
<organism evidence="4 5">
    <name type="scientific">Habropoda laboriosa</name>
    <dbReference type="NCBI Taxonomy" id="597456"/>
    <lineage>
        <taxon>Eukaryota</taxon>
        <taxon>Metazoa</taxon>
        <taxon>Ecdysozoa</taxon>
        <taxon>Arthropoda</taxon>
        <taxon>Hexapoda</taxon>
        <taxon>Insecta</taxon>
        <taxon>Pterygota</taxon>
        <taxon>Neoptera</taxon>
        <taxon>Endopterygota</taxon>
        <taxon>Hymenoptera</taxon>
        <taxon>Apocrita</taxon>
        <taxon>Aculeata</taxon>
        <taxon>Apoidea</taxon>
        <taxon>Anthophila</taxon>
        <taxon>Apidae</taxon>
        <taxon>Habropoda</taxon>
    </lineage>
</organism>
<reference evidence="4 5" key="1">
    <citation type="submission" date="2015-07" db="EMBL/GenBank/DDBJ databases">
        <title>The genome of Habropoda laboriosa.</title>
        <authorList>
            <person name="Pan H."/>
            <person name="Kapheim K."/>
        </authorList>
    </citation>
    <scope>NUCLEOTIDE SEQUENCE [LARGE SCALE GENOMIC DNA]</scope>
    <source>
        <strain evidence="4">0110345459</strain>
    </source>
</reference>
<evidence type="ECO:0000313" key="4">
    <source>
        <dbReference type="EMBL" id="KOC62105.1"/>
    </source>
</evidence>
<dbReference type="OrthoDB" id="1933717at2759"/>
<dbReference type="GO" id="GO:0016616">
    <property type="term" value="F:oxidoreductase activity, acting on the CH-OH group of donors, NAD or NADP as acceptor"/>
    <property type="evidence" value="ECO:0007669"/>
    <property type="project" value="UniProtKB-ARBA"/>
</dbReference>
<dbReference type="InterPro" id="IPR002347">
    <property type="entry name" value="SDR_fam"/>
</dbReference>
<dbReference type="Proteomes" id="UP000053825">
    <property type="component" value="Unassembled WGS sequence"/>
</dbReference>